<reference evidence="2 3" key="1">
    <citation type="journal article" date="2019" name="Int. J. Syst. Evol. Microbiol.">
        <title>The Global Catalogue of Microorganisms (GCM) 10K type strain sequencing project: providing services to taxonomists for standard genome sequencing and annotation.</title>
        <authorList>
            <consortium name="The Broad Institute Genomics Platform"/>
            <consortium name="The Broad Institute Genome Sequencing Center for Infectious Disease"/>
            <person name="Wu L."/>
            <person name="Ma J."/>
        </authorList>
    </citation>
    <scope>NUCLEOTIDE SEQUENCE [LARGE SCALE GENOMIC DNA]</scope>
    <source>
        <strain evidence="2 3">JCM 3106</strain>
    </source>
</reference>
<dbReference type="RefSeq" id="WP_344887229.1">
    <property type="nucleotide sequence ID" value="NZ_BAAAWD010000002.1"/>
</dbReference>
<dbReference type="Pfam" id="PF01526">
    <property type="entry name" value="DDE_Tnp_Tn3"/>
    <property type="match status" value="1"/>
</dbReference>
<organism evidence="2 3">
    <name type="scientific">Streptosporangium longisporum</name>
    <dbReference type="NCBI Taxonomy" id="46187"/>
    <lineage>
        <taxon>Bacteria</taxon>
        <taxon>Bacillati</taxon>
        <taxon>Actinomycetota</taxon>
        <taxon>Actinomycetes</taxon>
        <taxon>Streptosporangiales</taxon>
        <taxon>Streptosporangiaceae</taxon>
        <taxon>Streptosporangium</taxon>
    </lineage>
</organism>
<name>A0ABN3XQF5_9ACTN</name>
<gene>
    <name evidence="2" type="ORF">GCM10017559_03510</name>
</gene>
<protein>
    <recommendedName>
        <fullName evidence="1">Tn3 transposase DDE domain-containing protein</fullName>
    </recommendedName>
</protein>
<accession>A0ABN3XQF5</accession>
<evidence type="ECO:0000313" key="2">
    <source>
        <dbReference type="EMBL" id="GAA2987064.1"/>
    </source>
</evidence>
<sequence length="53" mass="5859">MDAAITELRADGFDVRDEDVARLSPFVGHHVNVLGRCSFNLSELRGKDAVDDE</sequence>
<proteinExistence type="predicted"/>
<evidence type="ECO:0000313" key="3">
    <source>
        <dbReference type="Proteomes" id="UP001499930"/>
    </source>
</evidence>
<dbReference type="Proteomes" id="UP001499930">
    <property type="component" value="Unassembled WGS sequence"/>
</dbReference>
<feature type="domain" description="Tn3 transposase DDE" evidence="1">
    <location>
        <begin position="1"/>
        <end position="36"/>
    </location>
</feature>
<evidence type="ECO:0000259" key="1">
    <source>
        <dbReference type="Pfam" id="PF01526"/>
    </source>
</evidence>
<dbReference type="InterPro" id="IPR002513">
    <property type="entry name" value="Tn3_Tnp_DDE_dom"/>
</dbReference>
<keyword evidence="3" id="KW-1185">Reference proteome</keyword>
<dbReference type="EMBL" id="BAAAWD010000002">
    <property type="protein sequence ID" value="GAA2987064.1"/>
    <property type="molecule type" value="Genomic_DNA"/>
</dbReference>
<comment type="caution">
    <text evidence="2">The sequence shown here is derived from an EMBL/GenBank/DDBJ whole genome shotgun (WGS) entry which is preliminary data.</text>
</comment>